<dbReference type="InterPro" id="IPR036249">
    <property type="entry name" value="Thioredoxin-like_sf"/>
</dbReference>
<evidence type="ECO:0000313" key="8">
    <source>
        <dbReference type="Proteomes" id="UP000215914"/>
    </source>
</evidence>
<dbReference type="InParanoid" id="A0A251RWB1"/>
<dbReference type="InterPro" id="IPR045073">
    <property type="entry name" value="Omega/Tau-like"/>
</dbReference>
<dbReference type="InterPro" id="IPR036282">
    <property type="entry name" value="Glutathione-S-Trfase_C_sf"/>
</dbReference>
<proteinExistence type="inferred from homology"/>
<dbReference type="Gene3D" id="1.20.1050.10">
    <property type="match status" value="1"/>
</dbReference>
<evidence type="ECO:0000313" key="7">
    <source>
        <dbReference type="EMBL" id="OTF90678.1"/>
    </source>
</evidence>
<sequence length="287" mass="33162">MVGSEVILLDFWPSMFGMRVRIALAEKGIEYDYKEQDLPDKSTLLLEMNPVHKKIPVLIHKGKPINESCIIVQYIDETWKDKSPLMPSDPYTRAQARFWADYVDKKVYDALKKSGTLKGEQQEKAKKEFIEILKVLEGQIGEKPYFMGESFGYADIALVTFYCWFYTFETLGNYSIEKECPKLIAWAKRCMQRESVSKTLPDSKKIYEFFMEMRSKLGHDHIQKVEDFSPFRGRGVFLKHGRELVSGSSGRWKFHAALGIKMSSMVLRFGLGVLFLDETCLPNLGFI</sequence>
<evidence type="ECO:0000256" key="4">
    <source>
        <dbReference type="RuleBase" id="RU003494"/>
    </source>
</evidence>
<dbReference type="PANTHER" id="PTHR11260">
    <property type="entry name" value="GLUTATHIONE S-TRANSFERASE, GST, SUPERFAMILY, GST DOMAIN CONTAINING"/>
    <property type="match status" value="1"/>
</dbReference>
<organism evidence="7 8">
    <name type="scientific">Helianthus annuus</name>
    <name type="common">Common sunflower</name>
    <dbReference type="NCBI Taxonomy" id="4232"/>
    <lineage>
        <taxon>Eukaryota</taxon>
        <taxon>Viridiplantae</taxon>
        <taxon>Streptophyta</taxon>
        <taxon>Embryophyta</taxon>
        <taxon>Tracheophyta</taxon>
        <taxon>Spermatophyta</taxon>
        <taxon>Magnoliopsida</taxon>
        <taxon>eudicotyledons</taxon>
        <taxon>Gunneridae</taxon>
        <taxon>Pentapetalae</taxon>
        <taxon>asterids</taxon>
        <taxon>campanulids</taxon>
        <taxon>Asterales</taxon>
        <taxon>Asteraceae</taxon>
        <taxon>Asteroideae</taxon>
        <taxon>Heliantheae alliance</taxon>
        <taxon>Heliantheae</taxon>
        <taxon>Helianthus</taxon>
    </lineage>
</organism>
<dbReference type="CDD" id="cd03185">
    <property type="entry name" value="GST_C_Tau"/>
    <property type="match status" value="1"/>
</dbReference>
<feature type="domain" description="GST C-terminal" evidence="6">
    <location>
        <begin position="89"/>
        <end position="217"/>
    </location>
</feature>
<dbReference type="STRING" id="4232.A0A251RWB1"/>
<dbReference type="PROSITE" id="PS50405">
    <property type="entry name" value="GST_CTER"/>
    <property type="match status" value="1"/>
</dbReference>
<dbReference type="InterPro" id="IPR004045">
    <property type="entry name" value="Glutathione_S-Trfase_N"/>
</dbReference>
<evidence type="ECO:0000256" key="1">
    <source>
        <dbReference type="ARBA" id="ARBA00012452"/>
    </source>
</evidence>
<keyword evidence="8" id="KW-1185">Reference proteome</keyword>
<dbReference type="SFLD" id="SFLDG00358">
    <property type="entry name" value="Main_(cytGST)"/>
    <property type="match status" value="1"/>
</dbReference>
<dbReference type="GO" id="GO:0005737">
    <property type="term" value="C:cytoplasm"/>
    <property type="evidence" value="ECO:0000318"/>
    <property type="project" value="GO_Central"/>
</dbReference>
<dbReference type="Gene3D" id="3.40.30.10">
    <property type="entry name" value="Glutaredoxin"/>
    <property type="match status" value="1"/>
</dbReference>
<dbReference type="InterPro" id="IPR040079">
    <property type="entry name" value="Glutathione_S-Trfase"/>
</dbReference>
<dbReference type="PANTHER" id="PTHR11260:SF793">
    <property type="entry name" value="GLUTATHIONE TRANSFERASE"/>
    <property type="match status" value="1"/>
</dbReference>
<dbReference type="CDD" id="cd03058">
    <property type="entry name" value="GST_N_Tau"/>
    <property type="match status" value="1"/>
</dbReference>
<evidence type="ECO:0000259" key="5">
    <source>
        <dbReference type="PROSITE" id="PS50404"/>
    </source>
</evidence>
<dbReference type="GO" id="GO:0004364">
    <property type="term" value="F:glutathione transferase activity"/>
    <property type="evidence" value="ECO:0000318"/>
    <property type="project" value="GO_Central"/>
</dbReference>
<reference evidence="8" key="1">
    <citation type="journal article" date="2017" name="Nature">
        <title>The sunflower genome provides insights into oil metabolism, flowering and Asterid evolution.</title>
        <authorList>
            <person name="Badouin H."/>
            <person name="Gouzy J."/>
            <person name="Grassa C.J."/>
            <person name="Murat F."/>
            <person name="Staton S.E."/>
            <person name="Cottret L."/>
            <person name="Lelandais-Briere C."/>
            <person name="Owens G.L."/>
            <person name="Carrere S."/>
            <person name="Mayjonade B."/>
            <person name="Legrand L."/>
            <person name="Gill N."/>
            <person name="Kane N.C."/>
            <person name="Bowers J.E."/>
            <person name="Hubner S."/>
            <person name="Bellec A."/>
            <person name="Berard A."/>
            <person name="Berges H."/>
            <person name="Blanchet N."/>
            <person name="Boniface M.C."/>
            <person name="Brunel D."/>
            <person name="Catrice O."/>
            <person name="Chaidir N."/>
            <person name="Claudel C."/>
            <person name="Donnadieu C."/>
            <person name="Faraut T."/>
            <person name="Fievet G."/>
            <person name="Helmstetter N."/>
            <person name="King M."/>
            <person name="Knapp S.J."/>
            <person name="Lai Z."/>
            <person name="Le Paslier M.C."/>
            <person name="Lippi Y."/>
            <person name="Lorenzon L."/>
            <person name="Mandel J.R."/>
            <person name="Marage G."/>
            <person name="Marchand G."/>
            <person name="Marquand E."/>
            <person name="Bret-Mestries E."/>
            <person name="Morien E."/>
            <person name="Nambeesan S."/>
            <person name="Nguyen T."/>
            <person name="Pegot-Espagnet P."/>
            <person name="Pouilly N."/>
            <person name="Raftis F."/>
            <person name="Sallet E."/>
            <person name="Schiex T."/>
            <person name="Thomas J."/>
            <person name="Vandecasteele C."/>
            <person name="Vares D."/>
            <person name="Vear F."/>
            <person name="Vautrin S."/>
            <person name="Crespi M."/>
            <person name="Mangin B."/>
            <person name="Burke J.M."/>
            <person name="Salse J."/>
            <person name="Munos S."/>
            <person name="Vincourt P."/>
            <person name="Rieseberg L.H."/>
            <person name="Langlade N.B."/>
        </authorList>
    </citation>
    <scope>NUCLEOTIDE SEQUENCE [LARGE SCALE GENOMIC DNA]</scope>
    <source>
        <strain evidence="8">cv. SF193</strain>
    </source>
</reference>
<evidence type="ECO:0000256" key="3">
    <source>
        <dbReference type="ARBA" id="ARBA00047960"/>
    </source>
</evidence>
<dbReference type="OMA" id="LMWGANG"/>
<dbReference type="Proteomes" id="UP000215914">
    <property type="component" value="Chromosome 16"/>
</dbReference>
<dbReference type="Pfam" id="PF00043">
    <property type="entry name" value="GST_C"/>
    <property type="match status" value="1"/>
</dbReference>
<feature type="domain" description="GST N-terminal" evidence="5">
    <location>
        <begin position="4"/>
        <end position="83"/>
    </location>
</feature>
<dbReference type="InterPro" id="IPR004046">
    <property type="entry name" value="GST_C"/>
</dbReference>
<dbReference type="GO" id="GO:0006749">
    <property type="term" value="P:glutathione metabolic process"/>
    <property type="evidence" value="ECO:0000318"/>
    <property type="project" value="GO_Central"/>
</dbReference>
<gene>
    <name evidence="7" type="ORF">HannXRQ_Chr16g0502191</name>
</gene>
<protein>
    <recommendedName>
        <fullName evidence="1">glutathione transferase</fullName>
        <ecNumber evidence="1">2.5.1.18</ecNumber>
    </recommendedName>
</protein>
<comment type="catalytic activity">
    <reaction evidence="3">
        <text>RX + glutathione = an S-substituted glutathione + a halide anion + H(+)</text>
        <dbReference type="Rhea" id="RHEA:16437"/>
        <dbReference type="ChEBI" id="CHEBI:15378"/>
        <dbReference type="ChEBI" id="CHEBI:16042"/>
        <dbReference type="ChEBI" id="CHEBI:17792"/>
        <dbReference type="ChEBI" id="CHEBI:57925"/>
        <dbReference type="ChEBI" id="CHEBI:90779"/>
        <dbReference type="EC" id="2.5.1.18"/>
    </reaction>
</comment>
<dbReference type="AlphaFoldDB" id="A0A251RWB1"/>
<name>A0A251RWB1_HELAN</name>
<keyword evidence="2" id="KW-0808">Transferase</keyword>
<accession>A0A251RWB1</accession>
<dbReference type="InterPro" id="IPR045074">
    <property type="entry name" value="GST_C_Tau"/>
</dbReference>
<dbReference type="SFLD" id="SFLDS00019">
    <property type="entry name" value="Glutathione_Transferase_(cytos"/>
    <property type="match status" value="1"/>
</dbReference>
<evidence type="ECO:0000259" key="6">
    <source>
        <dbReference type="PROSITE" id="PS50405"/>
    </source>
</evidence>
<dbReference type="FunFam" id="1.20.1050.10:FF:000018">
    <property type="entry name" value="Glutathione S-transferase U20"/>
    <property type="match status" value="1"/>
</dbReference>
<dbReference type="InterPro" id="IPR010987">
    <property type="entry name" value="Glutathione-S-Trfase_C-like"/>
</dbReference>
<dbReference type="SUPFAM" id="SSF47616">
    <property type="entry name" value="GST C-terminal domain-like"/>
    <property type="match status" value="1"/>
</dbReference>
<dbReference type="FunFam" id="3.40.30.10:FF:000014">
    <property type="entry name" value="Tau class glutathione S-transferase"/>
    <property type="match status" value="1"/>
</dbReference>
<comment type="similarity">
    <text evidence="4">Belongs to the GST superfamily.</text>
</comment>
<dbReference type="SFLD" id="SFLDG01152">
    <property type="entry name" value="Main.3:_Omega-_and_Tau-like"/>
    <property type="match status" value="1"/>
</dbReference>
<dbReference type="PROSITE" id="PS50404">
    <property type="entry name" value="GST_NTER"/>
    <property type="match status" value="1"/>
</dbReference>
<dbReference type="EMBL" id="CM007905">
    <property type="protein sequence ID" value="OTF90678.1"/>
    <property type="molecule type" value="Genomic_DNA"/>
</dbReference>
<evidence type="ECO:0000256" key="2">
    <source>
        <dbReference type="ARBA" id="ARBA00022679"/>
    </source>
</evidence>
<dbReference type="SUPFAM" id="SSF52833">
    <property type="entry name" value="Thioredoxin-like"/>
    <property type="match status" value="1"/>
</dbReference>
<dbReference type="Pfam" id="PF02798">
    <property type="entry name" value="GST_N"/>
    <property type="match status" value="1"/>
</dbReference>
<dbReference type="FunCoup" id="A0A251RWB1">
    <property type="interactions" value="1295"/>
</dbReference>
<dbReference type="EC" id="2.5.1.18" evidence="1"/>